<dbReference type="GO" id="GO:0003677">
    <property type="term" value="F:DNA binding"/>
    <property type="evidence" value="ECO:0007669"/>
    <property type="project" value="InterPro"/>
</dbReference>
<dbReference type="InterPro" id="IPR006578">
    <property type="entry name" value="MADF-dom"/>
</dbReference>
<dbReference type="PROSITE" id="PS51029">
    <property type="entry name" value="MADF"/>
    <property type="match status" value="2"/>
</dbReference>
<keyword evidence="1" id="KW-0539">Nucleus</keyword>
<evidence type="ECO:0000259" key="2">
    <source>
        <dbReference type="PROSITE" id="PS50090"/>
    </source>
</evidence>
<feature type="domain" description="BESS" evidence="4">
    <location>
        <begin position="327"/>
        <end position="366"/>
    </location>
</feature>
<dbReference type="PROSITE" id="PS51031">
    <property type="entry name" value="BESS"/>
    <property type="match status" value="1"/>
</dbReference>
<comment type="subcellular location">
    <subcellularLocation>
        <location evidence="1">Nucleus</location>
    </subcellularLocation>
</comment>
<feature type="domain" description="MADF" evidence="3">
    <location>
        <begin position="12"/>
        <end position="94"/>
    </location>
</feature>
<dbReference type="PROSITE" id="PS50090">
    <property type="entry name" value="MYB_LIKE"/>
    <property type="match status" value="1"/>
</dbReference>
<dbReference type="EMBL" id="HBUE01319444">
    <property type="protein sequence ID" value="CAG6587229.1"/>
    <property type="molecule type" value="Transcribed_RNA"/>
</dbReference>
<dbReference type="InterPro" id="IPR039353">
    <property type="entry name" value="TF_Adf1"/>
</dbReference>
<feature type="domain" description="Myb-like" evidence="2">
    <location>
        <begin position="5"/>
        <end position="64"/>
    </location>
</feature>
<evidence type="ECO:0000256" key="1">
    <source>
        <dbReference type="PROSITE-ProRule" id="PRU00371"/>
    </source>
</evidence>
<sequence>MSIEWSLESVKILVENVEKYPSLYDGLTTYNNSGPIQEIWDLIAKAVGNGATGFICKRRWQVLRNAYRNHVKFGYKVSPYGIEPHLGFMRPFFRSKAELQAKNNPEDSLEYCKKLTQIVQEYPHLYFDNRSTASSDDWQEVATRMGNGDSPEQCTAHWSRLRTRYSYHLKRGYKMRPAGLEQDLKFMAPLLAAREEATLETTIMLVDLVRDHPILYQHGNVKEHQDVWNNVAEMMGSGATAQDCENHWRSLRYAYTKCLQKGFAMRQSGIAEHLEFLKPYLKLPEDADSEPAAKKISLVKKPQKWELRREAALAAIQRHKHLKFDGEDEDTLFLFELLPDIAKMNDADKMAFKVGAVQLAQEFVNG</sequence>
<accession>A0A8D8HHJ9</accession>
<organism evidence="5">
    <name type="scientific">Culex pipiens</name>
    <name type="common">House mosquito</name>
    <dbReference type="NCBI Taxonomy" id="7175"/>
    <lineage>
        <taxon>Eukaryota</taxon>
        <taxon>Metazoa</taxon>
        <taxon>Ecdysozoa</taxon>
        <taxon>Arthropoda</taxon>
        <taxon>Hexapoda</taxon>
        <taxon>Insecta</taxon>
        <taxon>Pterygota</taxon>
        <taxon>Neoptera</taxon>
        <taxon>Endopterygota</taxon>
        <taxon>Diptera</taxon>
        <taxon>Nematocera</taxon>
        <taxon>Culicoidea</taxon>
        <taxon>Culicidae</taxon>
        <taxon>Culicinae</taxon>
        <taxon>Culicini</taxon>
        <taxon>Culex</taxon>
        <taxon>Culex</taxon>
    </lineage>
</organism>
<dbReference type="GO" id="GO:0005634">
    <property type="term" value="C:nucleus"/>
    <property type="evidence" value="ECO:0007669"/>
    <property type="project" value="UniProtKB-SubCell"/>
</dbReference>
<evidence type="ECO:0000259" key="3">
    <source>
        <dbReference type="PROSITE" id="PS51029"/>
    </source>
</evidence>
<name>A0A8D8HHJ9_CULPI</name>
<dbReference type="Gene3D" id="1.10.10.60">
    <property type="entry name" value="Homeodomain-like"/>
    <property type="match status" value="1"/>
</dbReference>
<dbReference type="PANTHER" id="PTHR12243">
    <property type="entry name" value="MADF DOMAIN TRANSCRIPTION FACTOR"/>
    <property type="match status" value="1"/>
</dbReference>
<protein>
    <submittedName>
        <fullName evidence="5">(northern house mosquito) hypothetical protein</fullName>
    </submittedName>
</protein>
<evidence type="ECO:0000313" key="5">
    <source>
        <dbReference type="EMBL" id="CAG6535244.1"/>
    </source>
</evidence>
<dbReference type="PANTHER" id="PTHR12243:SF67">
    <property type="entry name" value="COREPRESSOR OF PANGOLIN, ISOFORM A-RELATED"/>
    <property type="match status" value="1"/>
</dbReference>
<evidence type="ECO:0000259" key="4">
    <source>
        <dbReference type="PROSITE" id="PS51031"/>
    </source>
</evidence>
<dbReference type="InterPro" id="IPR001005">
    <property type="entry name" value="SANT/Myb"/>
</dbReference>
<proteinExistence type="predicted"/>
<dbReference type="InterPro" id="IPR004210">
    <property type="entry name" value="BESS_motif"/>
</dbReference>
<dbReference type="SMART" id="SM00717">
    <property type="entry name" value="SANT"/>
    <property type="match status" value="3"/>
</dbReference>
<dbReference type="EMBL" id="HBUE01212944">
    <property type="protein sequence ID" value="CAG6535244.1"/>
    <property type="molecule type" value="Transcribed_RNA"/>
</dbReference>
<feature type="domain" description="MADF" evidence="3">
    <location>
        <begin position="204"/>
        <end position="282"/>
    </location>
</feature>
<dbReference type="AlphaFoldDB" id="A0A8D8HHJ9"/>
<dbReference type="SMART" id="SM00595">
    <property type="entry name" value="MADF"/>
    <property type="match status" value="3"/>
</dbReference>
<dbReference type="Pfam" id="PF10545">
    <property type="entry name" value="MADF_DNA_bdg"/>
    <property type="match status" value="3"/>
</dbReference>
<reference evidence="5" key="1">
    <citation type="submission" date="2021-05" db="EMBL/GenBank/DDBJ databases">
        <authorList>
            <person name="Alioto T."/>
            <person name="Alioto T."/>
            <person name="Gomez Garrido J."/>
        </authorList>
    </citation>
    <scope>NUCLEOTIDE SEQUENCE</scope>
</reference>